<evidence type="ECO:0000313" key="2">
    <source>
        <dbReference type="Proteomes" id="UP000178272"/>
    </source>
</evidence>
<dbReference type="Proteomes" id="UP000178272">
    <property type="component" value="Unassembled WGS sequence"/>
</dbReference>
<sequence length="361" mass="41178">MESPDRGQPSVPITPDRSTWSRLRRFVSKFKPDRQASPPTITPVSSDYISEVRKTPEEIKAEISEDLVRLVEMQERQLTARSKLGRPDHGRYLTDPNLWHRECYDEQTGTHTMSLEEHHRKVVGEASIEPVKKASAEVIQKMAGAQEILGNFCKVITDGDDMGIVLTNPFPRTIRRRVFPYENGYYNTNSESLRNPNEKNFLYGVLEDARDVFFVSPIGVGRLVTPIERTYDVPDGAYGRHPWLEKYLDDTKRYFSQHTEDSQRAWFGLLNDNQEVFDRKEDRARTIANSVKGVVTETHGYIGESSLTQDANIISGFDFLGHIPSTRVKEGNEIKRAFEDSVEAAKEKAPSHDAYPLGFPK</sequence>
<dbReference type="AlphaFoldDB" id="A0A1G1V732"/>
<proteinExistence type="predicted"/>
<name>A0A1G1V732_9BACT</name>
<gene>
    <name evidence="1" type="ORF">A3F61_03615</name>
</gene>
<evidence type="ECO:0000313" key="1">
    <source>
        <dbReference type="EMBL" id="OGY11268.1"/>
    </source>
</evidence>
<accession>A0A1G1V732</accession>
<comment type="caution">
    <text evidence="1">The sequence shown here is derived from an EMBL/GenBank/DDBJ whole genome shotgun (WGS) entry which is preliminary data.</text>
</comment>
<dbReference type="STRING" id="1797517.A3F61_03615"/>
<reference evidence="1 2" key="1">
    <citation type="journal article" date="2016" name="Nat. Commun.">
        <title>Thousands of microbial genomes shed light on interconnected biogeochemical processes in an aquifer system.</title>
        <authorList>
            <person name="Anantharaman K."/>
            <person name="Brown C.T."/>
            <person name="Hug L.A."/>
            <person name="Sharon I."/>
            <person name="Castelle C.J."/>
            <person name="Probst A.J."/>
            <person name="Thomas B.C."/>
            <person name="Singh A."/>
            <person name="Wilkins M.J."/>
            <person name="Karaoz U."/>
            <person name="Brodie E.L."/>
            <person name="Williams K.H."/>
            <person name="Hubbard S.S."/>
            <person name="Banfield J.F."/>
        </authorList>
    </citation>
    <scope>NUCLEOTIDE SEQUENCE [LARGE SCALE GENOMIC DNA]</scope>
</reference>
<dbReference type="EMBL" id="MHCA01000041">
    <property type="protein sequence ID" value="OGY11268.1"/>
    <property type="molecule type" value="Genomic_DNA"/>
</dbReference>
<protein>
    <submittedName>
        <fullName evidence="1">Uncharacterized protein</fullName>
    </submittedName>
</protein>
<organism evidence="1 2">
    <name type="scientific">Candidatus Blackburnbacteria bacterium RIFCSPHIGHO2_12_FULL_41_13b</name>
    <dbReference type="NCBI Taxonomy" id="1797517"/>
    <lineage>
        <taxon>Bacteria</taxon>
        <taxon>Candidatus Blackburniibacteriota</taxon>
    </lineage>
</organism>